<dbReference type="Proteomes" id="UP000295244">
    <property type="component" value="Unassembled WGS sequence"/>
</dbReference>
<gene>
    <name evidence="3" type="ORF">E0L93_03765</name>
</gene>
<reference evidence="3 4" key="1">
    <citation type="submission" date="2019-03" db="EMBL/GenBank/DDBJ databases">
        <title>Whole genome sequence of a novel Rubrobacter taiwanensis strain, isolated from Yellowstone National Park.</title>
        <authorList>
            <person name="Freed S."/>
            <person name="Ramaley R.F."/>
            <person name="Kyndt J.A."/>
        </authorList>
    </citation>
    <scope>NUCLEOTIDE SEQUENCE [LARGE SCALE GENOMIC DNA]</scope>
    <source>
        <strain evidence="3 4">Yellowstone</strain>
    </source>
</reference>
<sequence length="195" mass="19827">MRGYREGYGFRGALICAVLAAALVFVVFCEREALAQSVFQQEPSQRGEVPGLGGDEPSQRGEVPGLGGDEPSQRGEVPGLGGDEPSQRGEVPGGFGVPSQNPPEVGGVDQDPPEVGGVDQDPPHFSGPGPEAGGAGPFPGDDGFEGESSVAGELQYEESPGDGVLPDTGGVLPLLAVLVLLGGVCGLILLQRRRG</sequence>
<accession>A0A4R1BQU0</accession>
<keyword evidence="2" id="KW-1133">Transmembrane helix</keyword>
<dbReference type="AlphaFoldDB" id="A0A4R1BQU0"/>
<dbReference type="RefSeq" id="WP_132688656.1">
    <property type="nucleotide sequence ID" value="NZ_SKBU01000006.1"/>
</dbReference>
<evidence type="ECO:0000256" key="2">
    <source>
        <dbReference type="SAM" id="Phobius"/>
    </source>
</evidence>
<comment type="caution">
    <text evidence="3">The sequence shown here is derived from an EMBL/GenBank/DDBJ whole genome shotgun (WGS) entry which is preliminary data.</text>
</comment>
<keyword evidence="2" id="KW-0472">Membrane</keyword>
<evidence type="ECO:0008006" key="5">
    <source>
        <dbReference type="Google" id="ProtNLM"/>
    </source>
</evidence>
<dbReference type="EMBL" id="SKBU01000006">
    <property type="protein sequence ID" value="TCJ20070.1"/>
    <property type="molecule type" value="Genomic_DNA"/>
</dbReference>
<feature type="region of interest" description="Disordered" evidence="1">
    <location>
        <begin position="41"/>
        <end position="164"/>
    </location>
</feature>
<evidence type="ECO:0000256" key="1">
    <source>
        <dbReference type="SAM" id="MobiDB-lite"/>
    </source>
</evidence>
<proteinExistence type="predicted"/>
<feature type="transmembrane region" description="Helical" evidence="2">
    <location>
        <begin position="170"/>
        <end position="190"/>
    </location>
</feature>
<keyword evidence="2" id="KW-0812">Transmembrane</keyword>
<name>A0A4R1BQU0_9ACTN</name>
<protein>
    <recommendedName>
        <fullName evidence="5">LPXTG cell wall anchor domain-containing protein</fullName>
    </recommendedName>
</protein>
<evidence type="ECO:0000313" key="4">
    <source>
        <dbReference type="Proteomes" id="UP000295244"/>
    </source>
</evidence>
<keyword evidence="4" id="KW-1185">Reference proteome</keyword>
<dbReference type="OrthoDB" id="9919724at2"/>
<evidence type="ECO:0000313" key="3">
    <source>
        <dbReference type="EMBL" id="TCJ20070.1"/>
    </source>
</evidence>
<organism evidence="3 4">
    <name type="scientific">Rubrobacter taiwanensis</name>
    <dbReference type="NCBI Taxonomy" id="185139"/>
    <lineage>
        <taxon>Bacteria</taxon>
        <taxon>Bacillati</taxon>
        <taxon>Actinomycetota</taxon>
        <taxon>Rubrobacteria</taxon>
        <taxon>Rubrobacterales</taxon>
        <taxon>Rubrobacteraceae</taxon>
        <taxon>Rubrobacter</taxon>
    </lineage>
</organism>